<dbReference type="PANTHER" id="PTHR42815:SF2">
    <property type="entry name" value="FAD-BINDING, PUTATIVE (AFU_ORTHOLOGUE AFUA_6G07600)-RELATED"/>
    <property type="match status" value="1"/>
</dbReference>
<dbReference type="EMBL" id="CP106738">
    <property type="protein sequence ID" value="UXX84665.1"/>
    <property type="molecule type" value="Genomic_DNA"/>
</dbReference>
<dbReference type="InterPro" id="IPR024029">
    <property type="entry name" value="Pyridox_Oxase_FMN-dep"/>
</dbReference>
<organism evidence="2 3">
    <name type="scientific">Roseovarius pelagicus</name>
    <dbReference type="NCBI Taxonomy" id="2980108"/>
    <lineage>
        <taxon>Bacteria</taxon>
        <taxon>Pseudomonadati</taxon>
        <taxon>Pseudomonadota</taxon>
        <taxon>Alphaproteobacteria</taxon>
        <taxon>Rhodobacterales</taxon>
        <taxon>Roseobacteraceae</taxon>
        <taxon>Roseovarius</taxon>
    </lineage>
</organism>
<dbReference type="InterPro" id="IPR011576">
    <property type="entry name" value="Pyridox_Oxase_N"/>
</dbReference>
<name>A0ABY6DLL8_9RHOB</name>
<gene>
    <name evidence="2" type="ORF">N7U68_08530</name>
</gene>
<dbReference type="Gene3D" id="2.30.110.10">
    <property type="entry name" value="Electron Transport, Fmn-binding Protein, Chain A"/>
    <property type="match status" value="1"/>
</dbReference>
<accession>A0ABY6DLL8</accession>
<feature type="domain" description="Pyridoxamine 5'-phosphate oxidase N-terminal" evidence="1">
    <location>
        <begin position="30"/>
        <end position="149"/>
    </location>
</feature>
<dbReference type="InterPro" id="IPR012349">
    <property type="entry name" value="Split_barrel_FMN-bd"/>
</dbReference>
<keyword evidence="3" id="KW-1185">Reference proteome</keyword>
<sequence>MEWVEDIAALEAIYGAPAEASLRKVAPHLTPLYRQWIMASRFCVLSTVGPNGTDGSPRGDDGPVVTELDPQTLAMPDWRGNNRMDSLRNIVADGRVSLMFMVPGSNTVVRVNGMARVSVDKDLLARFDDRGRLPRSVIVIKISEVYTQCSRAPMRAGLWGRDDSAGLPTVGQILAEQTNGEVGGAEYDAAWGARAKSSLW</sequence>
<evidence type="ECO:0000259" key="1">
    <source>
        <dbReference type="Pfam" id="PF01243"/>
    </source>
</evidence>
<dbReference type="Proteomes" id="UP001064087">
    <property type="component" value="Chromosome"/>
</dbReference>
<dbReference type="RefSeq" id="WP_263048835.1">
    <property type="nucleotide sequence ID" value="NZ_CP106738.1"/>
</dbReference>
<dbReference type="PANTHER" id="PTHR42815">
    <property type="entry name" value="FAD-BINDING, PUTATIVE (AFU_ORTHOLOGUE AFUA_6G07600)-RELATED"/>
    <property type="match status" value="1"/>
</dbReference>
<reference evidence="2" key="1">
    <citation type="submission" date="2022-10" db="EMBL/GenBank/DDBJ databases">
        <title>Roseovarius pelagicus sp. nov., isolated from Arctic seawater.</title>
        <authorList>
            <person name="Hong Y.W."/>
            <person name="Hwang C.Y."/>
        </authorList>
    </citation>
    <scope>NUCLEOTIDE SEQUENCE</scope>
    <source>
        <strain evidence="2">HL-MP18</strain>
    </source>
</reference>
<evidence type="ECO:0000313" key="3">
    <source>
        <dbReference type="Proteomes" id="UP001064087"/>
    </source>
</evidence>
<dbReference type="SUPFAM" id="SSF50475">
    <property type="entry name" value="FMN-binding split barrel"/>
    <property type="match status" value="1"/>
</dbReference>
<evidence type="ECO:0000313" key="2">
    <source>
        <dbReference type="EMBL" id="UXX84665.1"/>
    </source>
</evidence>
<dbReference type="Pfam" id="PF01243">
    <property type="entry name" value="PNPOx_N"/>
    <property type="match status" value="1"/>
</dbReference>
<dbReference type="NCBIfam" id="TIGR04025">
    <property type="entry name" value="PPOX_FMN_DR2398"/>
    <property type="match status" value="1"/>
</dbReference>
<protein>
    <submittedName>
        <fullName evidence="2">Pyridoxamine 5'-phosphate oxidase family protein</fullName>
    </submittedName>
</protein>
<proteinExistence type="predicted"/>